<dbReference type="GO" id="GO:0006516">
    <property type="term" value="P:glycoprotein catabolic process"/>
    <property type="evidence" value="ECO:0007669"/>
    <property type="project" value="TreeGrafter"/>
</dbReference>
<dbReference type="EC" id="3.2.1.25" evidence="2"/>
<dbReference type="PANTHER" id="PTHR43730">
    <property type="entry name" value="BETA-MANNOSIDASE"/>
    <property type="match status" value="1"/>
</dbReference>
<dbReference type="SUPFAM" id="SSF49303">
    <property type="entry name" value="beta-Galactosidase/glucuronidase domain"/>
    <property type="match status" value="1"/>
</dbReference>
<gene>
    <name evidence="6" type="ORF">DSM100688_2004</name>
    <name evidence="7" type="ORF">GFD24_10305</name>
</gene>
<dbReference type="SUPFAM" id="SSF49785">
    <property type="entry name" value="Galactose-binding domain-like"/>
    <property type="match status" value="1"/>
</dbReference>
<dbReference type="RefSeq" id="WP_152359013.1">
    <property type="nucleotide sequence ID" value="NZ_WBSM01000013.1"/>
</dbReference>
<evidence type="ECO:0000256" key="1">
    <source>
        <dbReference type="ARBA" id="ARBA00000829"/>
    </source>
</evidence>
<evidence type="ECO:0000259" key="5">
    <source>
        <dbReference type="Pfam" id="PF22666"/>
    </source>
</evidence>
<dbReference type="Proteomes" id="UP000469943">
    <property type="component" value="Unassembled WGS sequence"/>
</dbReference>
<dbReference type="InterPro" id="IPR013783">
    <property type="entry name" value="Ig-like_fold"/>
</dbReference>
<dbReference type="InterPro" id="IPR036156">
    <property type="entry name" value="Beta-gal/glucu_dom_sf"/>
</dbReference>
<dbReference type="PANTHER" id="PTHR43730:SF1">
    <property type="entry name" value="BETA-MANNOSIDASE"/>
    <property type="match status" value="1"/>
</dbReference>
<dbReference type="Gene3D" id="2.60.40.10">
    <property type="entry name" value="Immunoglobulins"/>
    <property type="match status" value="1"/>
</dbReference>
<protein>
    <recommendedName>
        <fullName evidence="2">beta-mannosidase</fullName>
        <ecNumber evidence="2">3.2.1.25</ecNumber>
    </recommendedName>
</protein>
<accession>A0A6L4WXT2</accession>
<feature type="domain" description="Beta-mannosidase-like galactose-binding" evidence="5">
    <location>
        <begin position="36"/>
        <end position="190"/>
    </location>
</feature>
<dbReference type="GO" id="GO:0005975">
    <property type="term" value="P:carbohydrate metabolic process"/>
    <property type="evidence" value="ECO:0007669"/>
    <property type="project" value="UniProtKB-ARBA"/>
</dbReference>
<dbReference type="InterPro" id="IPR008979">
    <property type="entry name" value="Galactose-bd-like_sf"/>
</dbReference>
<dbReference type="EMBL" id="WHZX01000010">
    <property type="protein sequence ID" value="NEG72587.1"/>
    <property type="molecule type" value="Genomic_DNA"/>
</dbReference>
<reference evidence="6 9" key="2">
    <citation type="submission" date="2019-10" db="EMBL/GenBank/DDBJ databases">
        <title>Characterization of the phylogenetic diversity of two novel species belonging to the genus Bifidobacterium: Bifidobacterium cebidarum sp. nov. and Bifidobacterium leontopitheci sp. nov.</title>
        <authorList>
            <person name="Lugli G.A."/>
            <person name="Duranti S."/>
            <person name="Milani C."/>
            <person name="Turroni F."/>
            <person name="Ventura M."/>
        </authorList>
    </citation>
    <scope>NUCLEOTIDE SEQUENCE [LARGE SCALE GENOMIC DNA]</scope>
    <source>
        <strain evidence="6 9">DSM 100688</strain>
    </source>
</reference>
<evidence type="ECO:0000256" key="4">
    <source>
        <dbReference type="ARBA" id="ARBA00023295"/>
    </source>
</evidence>
<dbReference type="Pfam" id="PF22666">
    <property type="entry name" value="Glyco_hydro_2_N2"/>
    <property type="match status" value="1"/>
</dbReference>
<dbReference type="InterPro" id="IPR050887">
    <property type="entry name" value="Beta-mannosidase_GH2"/>
</dbReference>
<reference evidence="7 8" key="1">
    <citation type="submission" date="2019-10" db="EMBL/GenBank/DDBJ databases">
        <title>Bifidobacterium from non-human primates.</title>
        <authorList>
            <person name="Modesto M."/>
        </authorList>
    </citation>
    <scope>NUCLEOTIDE SEQUENCE [LARGE SCALE GENOMIC DNA]</scope>
    <source>
        <strain evidence="7 8">TREM</strain>
    </source>
</reference>
<comment type="catalytic activity">
    <reaction evidence="1">
        <text>Hydrolysis of terminal, non-reducing beta-D-mannose residues in beta-D-mannosides.</text>
        <dbReference type="EC" id="3.2.1.25"/>
    </reaction>
</comment>
<dbReference type="GO" id="GO:0004567">
    <property type="term" value="F:beta-mannosidase activity"/>
    <property type="evidence" value="ECO:0007669"/>
    <property type="project" value="UniProtKB-EC"/>
</dbReference>
<dbReference type="FunFam" id="3.20.20.80:FF:000050">
    <property type="entry name" value="Beta-mannosidase B"/>
    <property type="match status" value="1"/>
</dbReference>
<sequence>MTHTPETFRSLTEGWTVRALNPQVAPAEVREAIAAGIPATVPGEVTLDLLAAGLIDEPFDGDNENYQQWIGDIDWQFETTFVWHANGRTRHDLVAYGLDTVATVAINGQFVGYAQNYHRSYRWDALGQLRDGENTLTVTFASSVRESDRRERVLGYYPHTEHHAFNQLRKPSYQFGWDWGIDVANAGMWREIGIDSWSGVRLAAVRPLVDVRPDGSGVLTTTVEIEREGEGRVMTSADAHVQQKPVPVSVTVAGFGANVTVSGEVEYGRDTATLTAVVPDVRRWWPLGYGEQPLYDVTVTAGASAAPADVSADAKWTGRVGFRTVHVDTRADEIGRPFQIYVNDVPVHARGYNWVPIDAFLSRGDRAFYAARFADLVESNSNMVRAWGGSIYESDEFYDLADELGVMVWQDFMLACAAYPEDADTKAEIEAEAREHISRLSSHPSLTVWNGSNENYVAYSEWGGFKQALRDDDKPANEYGYGEKGWGDYYYADLFPKLLAELDPTHVYLPSSPMSFTKFVDANKDVDGTMHIWDVWNRVDYRKYADYTPRFADEFGYQAPPAFSTLTRVVHDETLEPFGKQMLVHQKAMGGNIKLARGMRSHLTPGNINDVSYGGVVNGKPSDGEHSWLIPTDEWASIEDWHWACQLQQAQAIRFGVEHMRSLEPVNAGALIWQLNDDWPVVSWAAVDYYGHRKPLWYASRDFFAPCFATIQPRTSEQYREDHSWEGVPTATDQLALVVANDTRAAWSGTWTVERRDIADDAVLASQSFDVTFEAGKPGHVTLTLDESVVTFGDPSREILVATPVAGSADGAVTDGADGAAEFARVIYNPADVIDQQLDRTPIDANVVVNENGGYDLTVTAHAYVRDVFCMVDKVDQDASIDGGMVTLLPGESVTWHITAAAGLDPAAFAASNVLRTANDLKR</sequence>
<evidence type="ECO:0000313" key="7">
    <source>
        <dbReference type="EMBL" id="NEG72587.1"/>
    </source>
</evidence>
<dbReference type="Proteomes" id="UP000482084">
    <property type="component" value="Unassembled WGS sequence"/>
</dbReference>
<dbReference type="InterPro" id="IPR054593">
    <property type="entry name" value="Beta-mannosidase-like_N2"/>
</dbReference>
<keyword evidence="9" id="KW-1185">Reference proteome</keyword>
<evidence type="ECO:0000313" key="9">
    <source>
        <dbReference type="Proteomes" id="UP000482084"/>
    </source>
</evidence>
<organism evidence="6 9">
    <name type="scientific">Bifidobacterium ramosum</name>
    <dbReference type="NCBI Taxonomy" id="1798158"/>
    <lineage>
        <taxon>Bacteria</taxon>
        <taxon>Bacillati</taxon>
        <taxon>Actinomycetota</taxon>
        <taxon>Actinomycetes</taxon>
        <taxon>Bifidobacteriales</taxon>
        <taxon>Bifidobacteriaceae</taxon>
        <taxon>Bifidobacterium</taxon>
    </lineage>
</organism>
<dbReference type="EMBL" id="WBSM01000013">
    <property type="protein sequence ID" value="KAB8286891.1"/>
    <property type="molecule type" value="Genomic_DNA"/>
</dbReference>
<dbReference type="Gene3D" id="3.20.20.80">
    <property type="entry name" value="Glycosidases"/>
    <property type="match status" value="1"/>
</dbReference>
<keyword evidence="3 7" id="KW-0378">Hydrolase</keyword>
<evidence type="ECO:0000313" key="8">
    <source>
        <dbReference type="Proteomes" id="UP000469943"/>
    </source>
</evidence>
<evidence type="ECO:0000256" key="2">
    <source>
        <dbReference type="ARBA" id="ARBA00012754"/>
    </source>
</evidence>
<name>A0A6L4WXT2_9BIFI</name>
<evidence type="ECO:0000313" key="6">
    <source>
        <dbReference type="EMBL" id="KAB8286891.1"/>
    </source>
</evidence>
<comment type="caution">
    <text evidence="6">The sequence shown here is derived from an EMBL/GenBank/DDBJ whole genome shotgun (WGS) entry which is preliminary data.</text>
</comment>
<dbReference type="AlphaFoldDB" id="A0A6L4WXT2"/>
<proteinExistence type="predicted"/>
<dbReference type="Gene3D" id="2.60.120.260">
    <property type="entry name" value="Galactose-binding domain-like"/>
    <property type="match status" value="1"/>
</dbReference>
<keyword evidence="4" id="KW-0326">Glycosidase</keyword>
<evidence type="ECO:0000256" key="3">
    <source>
        <dbReference type="ARBA" id="ARBA00022801"/>
    </source>
</evidence>
<dbReference type="SUPFAM" id="SSF51445">
    <property type="entry name" value="(Trans)glycosidases"/>
    <property type="match status" value="1"/>
</dbReference>
<dbReference type="OrthoDB" id="9758603at2"/>
<dbReference type="InterPro" id="IPR017853">
    <property type="entry name" value="GH"/>
</dbReference>